<reference evidence="2" key="1">
    <citation type="journal article" date="2022" name="Int. J. Mol. Sci.">
        <title>Draft Genome of Tanacetum Coccineum: Genomic Comparison of Closely Related Tanacetum-Family Plants.</title>
        <authorList>
            <person name="Yamashiro T."/>
            <person name="Shiraishi A."/>
            <person name="Nakayama K."/>
            <person name="Satake H."/>
        </authorList>
    </citation>
    <scope>NUCLEOTIDE SEQUENCE</scope>
</reference>
<gene>
    <name evidence="2" type="ORF">Tco_0749085</name>
</gene>
<evidence type="ECO:0000313" key="2">
    <source>
        <dbReference type="EMBL" id="GJS82544.1"/>
    </source>
</evidence>
<proteinExistence type="predicted"/>
<protein>
    <submittedName>
        <fullName evidence="2">Ribonuclease H-like domain-containing protein</fullName>
    </submittedName>
</protein>
<dbReference type="Proteomes" id="UP001151760">
    <property type="component" value="Unassembled WGS sequence"/>
</dbReference>
<organism evidence="2 3">
    <name type="scientific">Tanacetum coccineum</name>
    <dbReference type="NCBI Taxonomy" id="301880"/>
    <lineage>
        <taxon>Eukaryota</taxon>
        <taxon>Viridiplantae</taxon>
        <taxon>Streptophyta</taxon>
        <taxon>Embryophyta</taxon>
        <taxon>Tracheophyta</taxon>
        <taxon>Spermatophyta</taxon>
        <taxon>Magnoliopsida</taxon>
        <taxon>eudicotyledons</taxon>
        <taxon>Gunneridae</taxon>
        <taxon>Pentapetalae</taxon>
        <taxon>asterids</taxon>
        <taxon>campanulids</taxon>
        <taxon>Asterales</taxon>
        <taxon>Asteraceae</taxon>
        <taxon>Asteroideae</taxon>
        <taxon>Anthemideae</taxon>
        <taxon>Anthemidinae</taxon>
        <taxon>Tanacetum</taxon>
    </lineage>
</organism>
<name>A0ABQ4YXF3_9ASTR</name>
<evidence type="ECO:0000256" key="1">
    <source>
        <dbReference type="SAM" id="Phobius"/>
    </source>
</evidence>
<keyword evidence="1" id="KW-0472">Membrane</keyword>
<keyword evidence="1" id="KW-0812">Transmembrane</keyword>
<dbReference type="EMBL" id="BQNB010010832">
    <property type="protein sequence ID" value="GJS82544.1"/>
    <property type="molecule type" value="Genomic_DNA"/>
</dbReference>
<comment type="caution">
    <text evidence="2">The sequence shown here is derived from an EMBL/GenBank/DDBJ whole genome shotgun (WGS) entry which is preliminary data.</text>
</comment>
<keyword evidence="1" id="KW-1133">Transmembrane helix</keyword>
<reference evidence="2" key="2">
    <citation type="submission" date="2022-01" db="EMBL/GenBank/DDBJ databases">
        <authorList>
            <person name="Yamashiro T."/>
            <person name="Shiraishi A."/>
            <person name="Satake H."/>
            <person name="Nakayama K."/>
        </authorList>
    </citation>
    <scope>NUCLEOTIDE SEQUENCE</scope>
</reference>
<feature type="transmembrane region" description="Helical" evidence="1">
    <location>
        <begin position="95"/>
        <end position="114"/>
    </location>
</feature>
<feature type="transmembrane region" description="Helical" evidence="1">
    <location>
        <begin position="68"/>
        <end position="89"/>
    </location>
</feature>
<accession>A0ABQ4YXF3</accession>
<keyword evidence="3" id="KW-1185">Reference proteome</keyword>
<evidence type="ECO:0000313" key="3">
    <source>
        <dbReference type="Proteomes" id="UP001151760"/>
    </source>
</evidence>
<sequence length="152" mass="17292">MMAKYDGITCTPVKKPLLSCLWTHIDTESKLGVDGTPVSDDSLLESCWGSTVAHLLLYLICLMRSSRFISTCMIPESLISMLLSGFYVVFWYFGLWSSIVFLFGFFTGCIFGFWSSKRQYTLSRSSKKAEYHGVANAMAETLWLQNLLRELH</sequence>